<accession>A0A1Y1WQY6</accession>
<reference evidence="1 2" key="2">
    <citation type="submission" date="2016-08" db="EMBL/GenBank/DDBJ databases">
        <title>Pervasive Adenine N6-methylation of Active Genes in Fungi.</title>
        <authorList>
            <consortium name="DOE Joint Genome Institute"/>
            <person name="Mondo S.J."/>
            <person name="Dannebaum R.O."/>
            <person name="Kuo R.C."/>
            <person name="Labutti K."/>
            <person name="Haridas S."/>
            <person name="Kuo A."/>
            <person name="Salamov A."/>
            <person name="Ahrendt S.R."/>
            <person name="Lipzen A."/>
            <person name="Sullivan W."/>
            <person name="Andreopoulos W.B."/>
            <person name="Clum A."/>
            <person name="Lindquist E."/>
            <person name="Daum C."/>
            <person name="Ramamoorthy G.K."/>
            <person name="Gryganskyi A."/>
            <person name="Culley D."/>
            <person name="Magnuson J.K."/>
            <person name="James T.Y."/>
            <person name="O'Malley M.A."/>
            <person name="Stajich J.E."/>
            <person name="Spatafora J.W."/>
            <person name="Visel A."/>
            <person name="Grigoriev I.V."/>
        </authorList>
    </citation>
    <scope>NUCLEOTIDE SEQUENCE [LARGE SCALE GENOMIC DNA]</scope>
    <source>
        <strain evidence="1 2">S4</strain>
    </source>
</reference>
<gene>
    <name evidence="1" type="ORF">BCR32DRAFT_284936</name>
</gene>
<evidence type="ECO:0000313" key="2">
    <source>
        <dbReference type="Proteomes" id="UP000193944"/>
    </source>
</evidence>
<dbReference type="Proteomes" id="UP000193944">
    <property type="component" value="Unassembled WGS sequence"/>
</dbReference>
<name>A0A1Y1WQY6_9FUNG</name>
<dbReference type="AlphaFoldDB" id="A0A1Y1WQY6"/>
<evidence type="ECO:0000313" key="1">
    <source>
        <dbReference type="EMBL" id="ORX75686.1"/>
    </source>
</evidence>
<proteinExistence type="predicted"/>
<organism evidence="1 2">
    <name type="scientific">Anaeromyces robustus</name>
    <dbReference type="NCBI Taxonomy" id="1754192"/>
    <lineage>
        <taxon>Eukaryota</taxon>
        <taxon>Fungi</taxon>
        <taxon>Fungi incertae sedis</taxon>
        <taxon>Chytridiomycota</taxon>
        <taxon>Chytridiomycota incertae sedis</taxon>
        <taxon>Neocallimastigomycetes</taxon>
        <taxon>Neocallimastigales</taxon>
        <taxon>Neocallimastigaceae</taxon>
        <taxon>Anaeromyces</taxon>
    </lineage>
</organism>
<protein>
    <submittedName>
        <fullName evidence="1">Uncharacterized protein</fullName>
    </submittedName>
</protein>
<reference evidence="1 2" key="1">
    <citation type="submission" date="2016-08" db="EMBL/GenBank/DDBJ databases">
        <title>A Parts List for Fungal Cellulosomes Revealed by Comparative Genomics.</title>
        <authorList>
            <consortium name="DOE Joint Genome Institute"/>
            <person name="Haitjema C.H."/>
            <person name="Gilmore S.P."/>
            <person name="Henske J.K."/>
            <person name="Solomon K.V."/>
            <person name="De Groot R."/>
            <person name="Kuo A."/>
            <person name="Mondo S.J."/>
            <person name="Salamov A.A."/>
            <person name="Labutti K."/>
            <person name="Zhao Z."/>
            <person name="Chiniquy J."/>
            <person name="Barry K."/>
            <person name="Brewer H.M."/>
            <person name="Purvine S.O."/>
            <person name="Wright A.T."/>
            <person name="Boxma B."/>
            <person name="Van Alen T."/>
            <person name="Hackstein J.H."/>
            <person name="Baker S.E."/>
            <person name="Grigoriev I.V."/>
            <person name="O'Malley M.A."/>
        </authorList>
    </citation>
    <scope>NUCLEOTIDE SEQUENCE [LARGE SCALE GENOMIC DNA]</scope>
    <source>
        <strain evidence="1 2">S4</strain>
    </source>
</reference>
<keyword evidence="2" id="KW-1185">Reference proteome</keyword>
<comment type="caution">
    <text evidence="1">The sequence shown here is derived from an EMBL/GenBank/DDBJ whole genome shotgun (WGS) entry which is preliminary data.</text>
</comment>
<sequence>MNFRKRYFPSLRSDFMLIEKTYSIMTAYLNFSPFGSLVHDILDFKEFLSIKYNLII</sequence>
<dbReference type="EMBL" id="MCFG01000342">
    <property type="protein sequence ID" value="ORX75686.1"/>
    <property type="molecule type" value="Genomic_DNA"/>
</dbReference>